<keyword evidence="4 5" id="KW-0378">Hydrolase</keyword>
<evidence type="ECO:0000256" key="4">
    <source>
        <dbReference type="ARBA" id="ARBA00022801"/>
    </source>
</evidence>
<sequence length="136" mass="14434">MLVDTHVLIWAVQDDARLGKLARRAIDAATDADALHVSAITPWEIALLAQRGRITLGTEAGAWIDMALSLRGVRLTPLLPAIAVDSVRLPGVALKDPADRIIIASARHIGAPLLTADKAILRYAEGGYVAAQDASR</sequence>
<dbReference type="AlphaFoldDB" id="A0A5C8PKS3"/>
<dbReference type="HAMAP" id="MF_00265">
    <property type="entry name" value="VapC_Nob1"/>
    <property type="match status" value="1"/>
</dbReference>
<keyword evidence="8" id="KW-1185">Reference proteome</keyword>
<evidence type="ECO:0000256" key="3">
    <source>
        <dbReference type="ARBA" id="ARBA00022723"/>
    </source>
</evidence>
<evidence type="ECO:0000256" key="1">
    <source>
        <dbReference type="ARBA" id="ARBA00022649"/>
    </source>
</evidence>
<dbReference type="GO" id="GO:0000287">
    <property type="term" value="F:magnesium ion binding"/>
    <property type="evidence" value="ECO:0007669"/>
    <property type="project" value="UniProtKB-UniRule"/>
</dbReference>
<comment type="function">
    <text evidence="5">Toxic component of a toxin-antitoxin (TA) system. An RNase.</text>
</comment>
<dbReference type="InterPro" id="IPR002716">
    <property type="entry name" value="PIN_dom"/>
</dbReference>
<comment type="caution">
    <text evidence="7">The sequence shown here is derived from an EMBL/GenBank/DDBJ whole genome shotgun (WGS) entry which is preliminary data.</text>
</comment>
<dbReference type="EMBL" id="VDUZ01000018">
    <property type="protein sequence ID" value="TXL74498.1"/>
    <property type="molecule type" value="Genomic_DNA"/>
</dbReference>
<dbReference type="SUPFAM" id="SSF88723">
    <property type="entry name" value="PIN domain-like"/>
    <property type="match status" value="1"/>
</dbReference>
<dbReference type="InterPro" id="IPR029060">
    <property type="entry name" value="PIN-like_dom_sf"/>
</dbReference>
<dbReference type="OrthoDB" id="9798990at2"/>
<dbReference type="GO" id="GO:0004540">
    <property type="term" value="F:RNA nuclease activity"/>
    <property type="evidence" value="ECO:0007669"/>
    <property type="project" value="InterPro"/>
</dbReference>
<dbReference type="InterPro" id="IPR041705">
    <property type="entry name" value="PIN_Sll0205"/>
</dbReference>
<keyword evidence="5" id="KW-0800">Toxin</keyword>
<dbReference type="GO" id="GO:0090729">
    <property type="term" value="F:toxin activity"/>
    <property type="evidence" value="ECO:0007669"/>
    <property type="project" value="UniProtKB-KW"/>
</dbReference>
<organism evidence="7 8">
    <name type="scientific">Vineibacter terrae</name>
    <dbReference type="NCBI Taxonomy" id="2586908"/>
    <lineage>
        <taxon>Bacteria</taxon>
        <taxon>Pseudomonadati</taxon>
        <taxon>Pseudomonadota</taxon>
        <taxon>Alphaproteobacteria</taxon>
        <taxon>Hyphomicrobiales</taxon>
        <taxon>Vineibacter</taxon>
    </lineage>
</organism>
<reference evidence="7 8" key="1">
    <citation type="submission" date="2019-06" db="EMBL/GenBank/DDBJ databases">
        <title>New taxonomy in bacterial strain CC-CFT640, isolated from vineyard.</title>
        <authorList>
            <person name="Lin S.-Y."/>
            <person name="Tsai C.-F."/>
            <person name="Young C.-C."/>
        </authorList>
    </citation>
    <scope>NUCLEOTIDE SEQUENCE [LARGE SCALE GENOMIC DNA]</scope>
    <source>
        <strain evidence="7 8">CC-CFT640</strain>
    </source>
</reference>
<name>A0A5C8PKS3_9HYPH</name>
<keyword evidence="2 5" id="KW-0540">Nuclease</keyword>
<comment type="similarity">
    <text evidence="5">Belongs to the PINc/VapC protein family.</text>
</comment>
<dbReference type="EC" id="3.1.-.-" evidence="5"/>
<evidence type="ECO:0000313" key="8">
    <source>
        <dbReference type="Proteomes" id="UP000321638"/>
    </source>
</evidence>
<dbReference type="GO" id="GO:0016787">
    <property type="term" value="F:hydrolase activity"/>
    <property type="evidence" value="ECO:0007669"/>
    <property type="project" value="UniProtKB-KW"/>
</dbReference>
<proteinExistence type="inferred from homology"/>
<dbReference type="PANTHER" id="PTHR36173:SF1">
    <property type="entry name" value="RIBONUCLEASE VAPC22"/>
    <property type="match status" value="1"/>
</dbReference>
<feature type="domain" description="PIN" evidence="6">
    <location>
        <begin position="1"/>
        <end position="125"/>
    </location>
</feature>
<dbReference type="InterPro" id="IPR052919">
    <property type="entry name" value="TA_system_RNase"/>
</dbReference>
<evidence type="ECO:0000256" key="5">
    <source>
        <dbReference type="HAMAP-Rule" id="MF_00265"/>
    </source>
</evidence>
<dbReference type="Proteomes" id="UP000321638">
    <property type="component" value="Unassembled WGS sequence"/>
</dbReference>
<evidence type="ECO:0000259" key="6">
    <source>
        <dbReference type="Pfam" id="PF01850"/>
    </source>
</evidence>
<keyword evidence="3 5" id="KW-0479">Metal-binding</keyword>
<dbReference type="CDD" id="cd09872">
    <property type="entry name" value="PIN_Sll0205-like"/>
    <property type="match status" value="1"/>
</dbReference>
<evidence type="ECO:0000256" key="2">
    <source>
        <dbReference type="ARBA" id="ARBA00022722"/>
    </source>
</evidence>
<feature type="binding site" evidence="5">
    <location>
        <position position="99"/>
    </location>
    <ligand>
        <name>Mg(2+)</name>
        <dbReference type="ChEBI" id="CHEBI:18420"/>
    </ligand>
</feature>
<keyword evidence="1 5" id="KW-1277">Toxin-antitoxin system</keyword>
<keyword evidence="5" id="KW-0460">Magnesium</keyword>
<accession>A0A5C8PKS3</accession>
<dbReference type="Gene3D" id="3.40.50.1010">
    <property type="entry name" value="5'-nuclease"/>
    <property type="match status" value="1"/>
</dbReference>
<protein>
    <recommendedName>
        <fullName evidence="5">Ribonuclease VapC</fullName>
        <shortName evidence="5">RNase VapC</shortName>
        <ecNumber evidence="5">3.1.-.-</ecNumber>
    </recommendedName>
    <alternativeName>
        <fullName evidence="5">Toxin VapC</fullName>
    </alternativeName>
</protein>
<feature type="binding site" evidence="5">
    <location>
        <position position="4"/>
    </location>
    <ligand>
        <name>Mg(2+)</name>
        <dbReference type="ChEBI" id="CHEBI:18420"/>
    </ligand>
</feature>
<evidence type="ECO:0000313" key="7">
    <source>
        <dbReference type="EMBL" id="TXL74498.1"/>
    </source>
</evidence>
<gene>
    <name evidence="5" type="primary">vapC</name>
    <name evidence="7" type="ORF">FHP25_17210</name>
</gene>
<dbReference type="RefSeq" id="WP_147848179.1">
    <property type="nucleotide sequence ID" value="NZ_VDUZ01000018.1"/>
</dbReference>
<dbReference type="InterPro" id="IPR022907">
    <property type="entry name" value="VapC_family"/>
</dbReference>
<dbReference type="PANTHER" id="PTHR36173">
    <property type="entry name" value="RIBONUCLEASE VAPC16-RELATED"/>
    <property type="match status" value="1"/>
</dbReference>
<dbReference type="Pfam" id="PF01850">
    <property type="entry name" value="PIN"/>
    <property type="match status" value="1"/>
</dbReference>
<comment type="cofactor">
    <cofactor evidence="5">
        <name>Mg(2+)</name>
        <dbReference type="ChEBI" id="CHEBI:18420"/>
    </cofactor>
</comment>